<feature type="domain" description="TonB-dependent receptor plug" evidence="7">
    <location>
        <begin position="71"/>
        <end position="183"/>
    </location>
</feature>
<dbReference type="GO" id="GO:0009279">
    <property type="term" value="C:cell outer membrane"/>
    <property type="evidence" value="ECO:0007669"/>
    <property type="project" value="UniProtKB-SubCell"/>
</dbReference>
<dbReference type="InterPro" id="IPR010104">
    <property type="entry name" value="TonB_rcpt_bac"/>
</dbReference>
<dbReference type="InterPro" id="IPR000531">
    <property type="entry name" value="Beta-barrel_TonB"/>
</dbReference>
<evidence type="ECO:0000256" key="5">
    <source>
        <dbReference type="SAM" id="SignalP"/>
    </source>
</evidence>
<proteinExistence type="inferred from homology"/>
<dbReference type="EMBL" id="JACGXS010000001">
    <property type="protein sequence ID" value="MBA8681152.1"/>
    <property type="molecule type" value="Genomic_DNA"/>
</dbReference>
<dbReference type="PANTHER" id="PTHR40980:SF3">
    <property type="entry name" value="TONB-DEPENDENT RECEPTOR-LIKE BETA-BARREL DOMAIN-CONTAINING PROTEIN"/>
    <property type="match status" value="1"/>
</dbReference>
<dbReference type="Proteomes" id="UP000547058">
    <property type="component" value="Unassembled WGS sequence"/>
</dbReference>
<feature type="domain" description="TonB-dependent receptor-like beta-barrel" evidence="6">
    <location>
        <begin position="477"/>
        <end position="939"/>
    </location>
</feature>
<keyword evidence="5" id="KW-0732">Signal</keyword>
<evidence type="ECO:0000313" key="9">
    <source>
        <dbReference type="Proteomes" id="UP000547058"/>
    </source>
</evidence>
<name>A0A7W3FKB8_9GAMM</name>
<dbReference type="InterPro" id="IPR036942">
    <property type="entry name" value="Beta-barrel_TonB_sf"/>
</dbReference>
<feature type="chain" id="PRO_5031417599" evidence="5">
    <location>
        <begin position="29"/>
        <end position="972"/>
    </location>
</feature>
<organism evidence="8 9">
    <name type="scientific">Stenotrophomonas tumulicola</name>
    <dbReference type="NCBI Taxonomy" id="1685415"/>
    <lineage>
        <taxon>Bacteria</taxon>
        <taxon>Pseudomonadati</taxon>
        <taxon>Pseudomonadota</taxon>
        <taxon>Gammaproteobacteria</taxon>
        <taxon>Lysobacterales</taxon>
        <taxon>Lysobacteraceae</taxon>
        <taxon>Stenotrophomonas</taxon>
    </lineage>
</organism>
<protein>
    <submittedName>
        <fullName evidence="8">TonB-dependent receptor</fullName>
    </submittedName>
</protein>
<dbReference type="NCBIfam" id="TIGR01782">
    <property type="entry name" value="TonB-Xanth-Caul"/>
    <property type="match status" value="1"/>
</dbReference>
<comment type="similarity">
    <text evidence="4">Belongs to the TonB-dependent receptor family.</text>
</comment>
<reference evidence="8 9" key="1">
    <citation type="submission" date="2020-08" db="EMBL/GenBank/DDBJ databases">
        <title>Stenotrophomonas tumulicola JCM 30961.</title>
        <authorList>
            <person name="Deng Y."/>
        </authorList>
    </citation>
    <scope>NUCLEOTIDE SEQUENCE [LARGE SCALE GENOMIC DNA]</scope>
    <source>
        <strain evidence="8 9">JCM 30961</strain>
    </source>
</reference>
<keyword evidence="2 4" id="KW-0472">Membrane</keyword>
<keyword evidence="8" id="KW-0675">Receptor</keyword>
<evidence type="ECO:0000256" key="2">
    <source>
        <dbReference type="ARBA" id="ARBA00023136"/>
    </source>
</evidence>
<evidence type="ECO:0000256" key="1">
    <source>
        <dbReference type="ARBA" id="ARBA00004442"/>
    </source>
</evidence>
<dbReference type="InterPro" id="IPR037066">
    <property type="entry name" value="Plug_dom_sf"/>
</dbReference>
<comment type="caution">
    <text evidence="8">The sequence shown here is derived from an EMBL/GenBank/DDBJ whole genome shotgun (WGS) entry which is preliminary data.</text>
</comment>
<evidence type="ECO:0000313" key="8">
    <source>
        <dbReference type="EMBL" id="MBA8681152.1"/>
    </source>
</evidence>
<gene>
    <name evidence="8" type="ORF">H4O11_04965</name>
</gene>
<dbReference type="AlphaFoldDB" id="A0A7W3FKB8"/>
<evidence type="ECO:0000259" key="6">
    <source>
        <dbReference type="Pfam" id="PF00593"/>
    </source>
</evidence>
<dbReference type="Pfam" id="PF00593">
    <property type="entry name" value="TonB_dep_Rec_b-barrel"/>
    <property type="match status" value="1"/>
</dbReference>
<keyword evidence="4" id="KW-0798">TonB box</keyword>
<dbReference type="Gene3D" id="2.40.170.20">
    <property type="entry name" value="TonB-dependent receptor, beta-barrel domain"/>
    <property type="match status" value="1"/>
</dbReference>
<comment type="subcellular location">
    <subcellularLocation>
        <location evidence="1 4">Cell outer membrane</location>
    </subcellularLocation>
</comment>
<dbReference type="Pfam" id="PF07715">
    <property type="entry name" value="Plug"/>
    <property type="match status" value="1"/>
</dbReference>
<dbReference type="PANTHER" id="PTHR40980">
    <property type="entry name" value="PLUG DOMAIN-CONTAINING PROTEIN"/>
    <property type="match status" value="1"/>
</dbReference>
<accession>A0A7W3FKB8</accession>
<sequence length="972" mass="105263">MHRSHARTTLSRALGMALLGLASSAAMAQEATTPQAQDAAPPSPADTQVTELDRVQVSGYRSSVQFSTDAKRDSTGFTDSIFAEDIGKFPDMNIAESLQRIPGIQLSRDVNGEGLNVAIRGLPNSFTTTVVNGAPVATASIGLNAQNQNREVDLNLFPTEFFTQLTVNKTPKASLPEGGIAGVVDMRTARPFDRPGTHVTYQLQGTYNDNVDKLTPQGSVLGSWTNDAGTFGVLVGVTSTRGKIGVEGYETVGWTNPGLNYTQCGLAPPAGVDGSAVRPAECNAGGGGNWLIPNTVPDNASTIGAGLTPGALIDRDALLALNPGLSIEQISDALIPRLSRPVHMSGDRERDAAVASLEWRPNEYARFYLDTMFSKARRTNDRIDINLVGRNFGADGMIPINMQVDANGVVTDATFSNAQFFLEARPYIEDVKYWSVNPGASFLFGDEGMIKLDVQANASRSWMFRESPTILVNSPRTTLQYSNTGSEPTWTTDLDLNDPNAGWTWAGGRVNVQNEKRVTETKGARADLQFGEDRSNIRVGVAYDENRRTIQGFDNSEAWQSEVLSKISDADLVNYLRPGPYGFITADFDAFKNATNYGQYSDSAPESAGPNTGGSTGGFEEKTFGAYIEINGEGEVMNRTLRFNAGVRYVTTDQDVSGPVTIAGVRQWQTLKGDYDEYLPSFNAAWDVADNVVLRFSGSRTMTRPNPSSMLPNTTFTDLSALNASQGNPNLTPYVSTNFDLGGEWYTGGEGMIGLSLFNKRIEGYTYQGTNTIPFSQLGIPYADLTPDQQSAIAARGGPDAATVIVQQQVNADATVNVRGWELIWVQPLDFLLDGLGIMANYTDIDLSTEGNDADQLTGNLYGIAPKLWNATAYFERGPFSVRASYNHTDAIVGTGPNQQGIPYAQIIGESRGQWDLSASYTLENVWSKPQITLNVVNLTGETQRSNFWYSNAVNDIYDPGRTIMLGLRGSF</sequence>
<keyword evidence="3" id="KW-0998">Cell outer membrane</keyword>
<evidence type="ECO:0000256" key="4">
    <source>
        <dbReference type="RuleBase" id="RU003357"/>
    </source>
</evidence>
<feature type="signal peptide" evidence="5">
    <location>
        <begin position="1"/>
        <end position="28"/>
    </location>
</feature>
<dbReference type="Gene3D" id="2.170.130.10">
    <property type="entry name" value="TonB-dependent receptor, plug domain"/>
    <property type="match status" value="1"/>
</dbReference>
<dbReference type="RefSeq" id="WP_182338230.1">
    <property type="nucleotide sequence ID" value="NZ_JACGXS010000001.1"/>
</dbReference>
<dbReference type="InterPro" id="IPR012910">
    <property type="entry name" value="Plug_dom"/>
</dbReference>
<keyword evidence="9" id="KW-1185">Reference proteome</keyword>
<evidence type="ECO:0000256" key="3">
    <source>
        <dbReference type="ARBA" id="ARBA00023237"/>
    </source>
</evidence>
<evidence type="ECO:0000259" key="7">
    <source>
        <dbReference type="Pfam" id="PF07715"/>
    </source>
</evidence>
<dbReference type="SUPFAM" id="SSF56935">
    <property type="entry name" value="Porins"/>
    <property type="match status" value="1"/>
</dbReference>